<comment type="caution">
    <text evidence="3">The sequence shown here is derived from an EMBL/GenBank/DDBJ whole genome shotgun (WGS) entry which is preliminary data.</text>
</comment>
<dbReference type="OrthoDB" id="9781349at2"/>
<evidence type="ECO:0000259" key="2">
    <source>
        <dbReference type="Pfam" id="PF01970"/>
    </source>
</evidence>
<evidence type="ECO:0000256" key="1">
    <source>
        <dbReference type="SAM" id="Phobius"/>
    </source>
</evidence>
<dbReference type="STRING" id="1178482.AR456_18340"/>
<feature type="domain" description="DUF112" evidence="2">
    <location>
        <begin position="18"/>
        <end position="439"/>
    </location>
</feature>
<dbReference type="RefSeq" id="WP_021817853.1">
    <property type="nucleotide sequence ID" value="NZ_AVBC01000019.1"/>
</dbReference>
<dbReference type="AlphaFoldDB" id="W1N9Y1"/>
<dbReference type="KEGG" id="hhu:AR456_18340"/>
<dbReference type="eggNOG" id="COG3333">
    <property type="taxonomic scope" value="Bacteria"/>
</dbReference>
<keyword evidence="1" id="KW-0472">Membrane</keyword>
<protein>
    <recommendedName>
        <fullName evidence="2">DUF112 domain-containing protein</fullName>
    </recommendedName>
</protein>
<keyword evidence="1" id="KW-1133">Transmembrane helix</keyword>
<dbReference type="InterPro" id="IPR002823">
    <property type="entry name" value="DUF112_TM"/>
</dbReference>
<feature type="transmembrane region" description="Helical" evidence="1">
    <location>
        <begin position="107"/>
        <end position="130"/>
    </location>
</feature>
<feature type="transmembrane region" description="Helical" evidence="1">
    <location>
        <begin position="12"/>
        <end position="34"/>
    </location>
</feature>
<dbReference type="Pfam" id="PF01970">
    <property type="entry name" value="TctA"/>
    <property type="match status" value="1"/>
</dbReference>
<organism evidence="3 4">
    <name type="scientific">Halomonas huangheensis</name>
    <dbReference type="NCBI Taxonomy" id="1178482"/>
    <lineage>
        <taxon>Bacteria</taxon>
        <taxon>Pseudomonadati</taxon>
        <taxon>Pseudomonadota</taxon>
        <taxon>Gammaproteobacteria</taxon>
        <taxon>Oceanospirillales</taxon>
        <taxon>Halomonadaceae</taxon>
        <taxon>Halomonas</taxon>
    </lineage>
</organism>
<accession>W1N9Y1</accession>
<evidence type="ECO:0000313" key="4">
    <source>
        <dbReference type="Proteomes" id="UP000019113"/>
    </source>
</evidence>
<sequence length="504" mass="52474">MISGYLDGLEMVLQLGTLLAIAAGTLLGIIMGALPGLTSAMAIALLLPVTFGMPPVMGIGMMLGALCGAGASGSIPAILLNIPGTPSSVATTFDGFPMAQKGEAGRALGLAIVASFFGGVASMVILSLLAPPIAEFALRFGAAEYFSLSIFGLVIIASVAGKSLFKGLIAGLIGFFVSTIGTDPITGVDRFTFGQLSLLTGINLLPALIGLFAVAQVLKDAFEYDPHQRVQDSGHRIDIARPRFAETLSHWKAVIAGVASGSIVGPVPGAGGSIASLVAYDQTRRFSKSPEKFGTGYAPGIVSVESANNALLGGALIPTLALGIPGEAATAVLLGGLMIQGITPGPLLFDNQGGMIYGIFIAYLLANVFMLLIMCLGIKLFIRVLMVPRKQLLAAILVFCFIGVYGVDGDVFNLYLMLGFGILGYFLNRYQFGTAPVILGLILGPIAESNLRRGLQAFEGDWTPFFTRPISVTFLVIAVGLLLLTLWQNHRSNRSPQTASSGEA</sequence>
<dbReference type="PATRIC" id="fig|1178482.3.peg.889"/>
<keyword evidence="1" id="KW-0812">Transmembrane</keyword>
<reference evidence="3 4" key="1">
    <citation type="submission" date="2013-08" db="EMBL/GenBank/DDBJ databases">
        <title>draft genome of Halomonas huanghegensis, strain BJGMM-B45T.</title>
        <authorList>
            <person name="Miao C."/>
            <person name="Wan Y."/>
            <person name="Jin W."/>
        </authorList>
    </citation>
    <scope>NUCLEOTIDE SEQUENCE [LARGE SCALE GENOMIC DNA]</scope>
    <source>
        <strain evidence="3 4">BJGMM-B45</strain>
    </source>
</reference>
<dbReference type="EMBL" id="AVBC01000019">
    <property type="protein sequence ID" value="ERL52021.1"/>
    <property type="molecule type" value="Genomic_DNA"/>
</dbReference>
<feature type="transmembrane region" description="Helical" evidence="1">
    <location>
        <begin position="328"/>
        <end position="349"/>
    </location>
</feature>
<evidence type="ECO:0000313" key="3">
    <source>
        <dbReference type="EMBL" id="ERL52021.1"/>
    </source>
</evidence>
<name>W1N9Y1_9GAMM</name>
<keyword evidence="4" id="KW-1185">Reference proteome</keyword>
<feature type="transmembrane region" description="Helical" evidence="1">
    <location>
        <begin position="465"/>
        <end position="487"/>
    </location>
</feature>
<feature type="transmembrane region" description="Helical" evidence="1">
    <location>
        <begin position="136"/>
        <end position="157"/>
    </location>
</feature>
<gene>
    <name evidence="3" type="ORF">BJB45_08650</name>
</gene>
<feature type="transmembrane region" description="Helical" evidence="1">
    <location>
        <begin position="164"/>
        <end position="181"/>
    </location>
</feature>
<feature type="transmembrane region" description="Helical" evidence="1">
    <location>
        <begin position="355"/>
        <end position="382"/>
    </location>
</feature>
<proteinExistence type="predicted"/>
<dbReference type="PANTHER" id="PTHR35342:SF5">
    <property type="entry name" value="TRICARBOXYLIC TRANSPORT PROTEIN"/>
    <property type="match status" value="1"/>
</dbReference>
<feature type="transmembrane region" description="Helical" evidence="1">
    <location>
        <begin position="394"/>
        <end position="427"/>
    </location>
</feature>
<feature type="transmembrane region" description="Helical" evidence="1">
    <location>
        <begin position="193"/>
        <end position="214"/>
    </location>
</feature>
<feature type="transmembrane region" description="Helical" evidence="1">
    <location>
        <begin position="40"/>
        <end position="66"/>
    </location>
</feature>
<dbReference type="PANTHER" id="PTHR35342">
    <property type="entry name" value="TRICARBOXYLIC TRANSPORT PROTEIN"/>
    <property type="match status" value="1"/>
</dbReference>
<dbReference type="Proteomes" id="UP000019113">
    <property type="component" value="Unassembled WGS sequence"/>
</dbReference>